<dbReference type="KEGG" id="cld:CLSPO_c11890"/>
<protein>
    <submittedName>
        <fullName evidence="3">Flavodoxin</fullName>
    </submittedName>
</protein>
<name>A0A7X5PAV2_CLOSG</name>
<reference evidence="2" key="1">
    <citation type="submission" date="2014-08" db="EMBL/GenBank/DDBJ databases">
        <authorList>
            <person name="Kubiak A."/>
            <person name="Poehlein A."/>
            <person name="Daniel R."/>
            <person name="Minton N.P."/>
        </authorList>
    </citation>
    <scope>NUCLEOTIDE SEQUENCE</scope>
    <source>
        <strain evidence="2">NCIMB 10696</strain>
    </source>
</reference>
<evidence type="ECO:0000313" key="4">
    <source>
        <dbReference type="EMBL" id="PHH00881.1"/>
    </source>
</evidence>
<evidence type="ECO:0000259" key="1">
    <source>
        <dbReference type="PROSITE" id="PS50902"/>
    </source>
</evidence>
<evidence type="ECO:0000313" key="3">
    <source>
        <dbReference type="EMBL" id="NFR62606.1"/>
    </source>
</evidence>
<dbReference type="GeneID" id="92937921"/>
<gene>
    <name evidence="2" type="ORF">CLSPO_c11890</name>
    <name evidence="4" type="ORF">CRX47_13880</name>
    <name evidence="3" type="ORF">FDF70_14225</name>
</gene>
<feature type="domain" description="Flavodoxin-like" evidence="1">
    <location>
        <begin position="3"/>
        <end position="157"/>
    </location>
</feature>
<dbReference type="EMBL" id="PDLH01000007">
    <property type="protein sequence ID" value="PHH00881.1"/>
    <property type="molecule type" value="Genomic_DNA"/>
</dbReference>
<reference evidence="2 5" key="2">
    <citation type="journal article" date="2015" name="PLoS ONE">
        <title>A universal mariner transposon system for forward genetic studies in the genus clostridium.</title>
        <authorList>
            <person name="Zhang Y."/>
            <person name="Grosse-Honebrink A."/>
            <person name="Minton N.P."/>
        </authorList>
    </citation>
    <scope>NUCLEOTIDE SEQUENCE [LARGE SCALE GENOMIC DNA]</scope>
    <source>
        <strain evidence="2 5">NCIMB 10696</strain>
    </source>
</reference>
<dbReference type="GO" id="GO:0016651">
    <property type="term" value="F:oxidoreductase activity, acting on NAD(P)H"/>
    <property type="evidence" value="ECO:0007669"/>
    <property type="project" value="UniProtKB-ARBA"/>
</dbReference>
<dbReference type="AlphaFoldDB" id="A0A7X5PAV2"/>
<dbReference type="Gene3D" id="3.40.50.360">
    <property type="match status" value="1"/>
</dbReference>
<organism evidence="3 7">
    <name type="scientific">Clostridium sporogenes</name>
    <dbReference type="NCBI Taxonomy" id="1509"/>
    <lineage>
        <taxon>Bacteria</taxon>
        <taxon>Bacillati</taxon>
        <taxon>Bacillota</taxon>
        <taxon>Clostridia</taxon>
        <taxon>Eubacteriales</taxon>
        <taxon>Clostridiaceae</taxon>
        <taxon>Clostridium</taxon>
    </lineage>
</organism>
<dbReference type="EMBL" id="CP009225">
    <property type="protein sequence ID" value="AKC61909.1"/>
    <property type="molecule type" value="Genomic_DNA"/>
</dbReference>
<dbReference type="Proteomes" id="UP000223854">
    <property type="component" value="Unassembled WGS sequence"/>
</dbReference>
<reference evidence="3 7" key="4">
    <citation type="submission" date="2019-04" db="EMBL/GenBank/DDBJ databases">
        <title>Genome sequencing of Clostridium botulinum Groups I-IV and Clostridium butyricum.</title>
        <authorList>
            <person name="Brunt J."/>
            <person name="Van Vliet A.H.M."/>
            <person name="Stringer S.C."/>
            <person name="Carter A.T."/>
            <person name="Peck M.W."/>
        </authorList>
    </citation>
    <scope>NUCLEOTIDE SEQUENCE [LARGE SCALE GENOMIC DNA]</scope>
    <source>
        <strain evidence="3 7">IFR 18/108</strain>
    </source>
</reference>
<reference evidence="4 6" key="3">
    <citation type="submission" date="2017-09" db="EMBL/GenBank/DDBJ databases">
        <title>FDA dAtabase for Regulatory Grade micrObial Sequences (FDA-ARGOS): Supporting development and validation of Infectious Disease Dx tests.</title>
        <authorList>
            <person name="Kerrigan L."/>
            <person name="Long C."/>
            <person name="Tallon L.J."/>
            <person name="Sadzewicz L."/>
            <person name="Ott S."/>
            <person name="Zhao X."/>
            <person name="Nagaraj S."/>
            <person name="Vavikolanu K."/>
            <person name="Aluvathingal J."/>
            <person name="Nadendla S."/>
            <person name="Sichtig H."/>
        </authorList>
    </citation>
    <scope>NUCLEOTIDE SEQUENCE [LARGE SCALE GENOMIC DNA]</scope>
    <source>
        <strain evidence="4 6">FDAARGOS_423</strain>
    </source>
</reference>
<dbReference type="Proteomes" id="UP000486601">
    <property type="component" value="Unassembled WGS sequence"/>
</dbReference>
<dbReference type="SUPFAM" id="SSF52218">
    <property type="entry name" value="Flavoproteins"/>
    <property type="match status" value="1"/>
</dbReference>
<accession>A0A7X5PAV2</accession>
<dbReference type="GO" id="GO:0010181">
    <property type="term" value="F:FMN binding"/>
    <property type="evidence" value="ECO:0007669"/>
    <property type="project" value="InterPro"/>
</dbReference>
<proteinExistence type="predicted"/>
<evidence type="ECO:0000313" key="6">
    <source>
        <dbReference type="Proteomes" id="UP000223854"/>
    </source>
</evidence>
<dbReference type="PANTHER" id="PTHR39201:SF1">
    <property type="entry name" value="FLAVODOXIN-LIKE DOMAIN-CONTAINING PROTEIN"/>
    <property type="match status" value="1"/>
</dbReference>
<dbReference type="Proteomes" id="UP000033052">
    <property type="component" value="Chromosome"/>
</dbReference>
<evidence type="ECO:0000313" key="2">
    <source>
        <dbReference type="EMBL" id="AKC61909.1"/>
    </source>
</evidence>
<sequence length="160" mass="18133">MKSLIVFYSLEGHTKFISNIIAEELDCDLLQLKPEKEIPETGIGRFFRGGKSAIFNEKPSLKNQIPNLNEYDTIFIGTPIWAGRYTPAINTFISENKIKEKNVAFFACHGGGGAKKCFKKLEDTLKNNTILGSIDFVDSQDEIEKREKVKQWLSSIKISR</sequence>
<dbReference type="InterPro" id="IPR008254">
    <property type="entry name" value="Flavodoxin/NO_synth"/>
</dbReference>
<dbReference type="PROSITE" id="PS50902">
    <property type="entry name" value="FLAVODOXIN_LIKE"/>
    <property type="match status" value="1"/>
</dbReference>
<dbReference type="InterPro" id="IPR029039">
    <property type="entry name" value="Flavoprotein-like_sf"/>
</dbReference>
<dbReference type="EMBL" id="SXCS01000008">
    <property type="protein sequence ID" value="NFR62606.1"/>
    <property type="molecule type" value="Genomic_DNA"/>
</dbReference>
<dbReference type="Pfam" id="PF12682">
    <property type="entry name" value="Flavodoxin_4"/>
    <property type="match status" value="1"/>
</dbReference>
<evidence type="ECO:0000313" key="5">
    <source>
        <dbReference type="Proteomes" id="UP000033052"/>
    </source>
</evidence>
<keyword evidence="6" id="KW-1185">Reference proteome</keyword>
<evidence type="ECO:0000313" key="7">
    <source>
        <dbReference type="Proteomes" id="UP000486601"/>
    </source>
</evidence>
<dbReference type="RefSeq" id="WP_003490320.1">
    <property type="nucleotide sequence ID" value="NZ_CBCRVC010000013.1"/>
</dbReference>
<dbReference type="PANTHER" id="PTHR39201">
    <property type="entry name" value="EXPORTED PROTEIN-RELATED"/>
    <property type="match status" value="1"/>
</dbReference>